<feature type="compositionally biased region" description="Low complexity" evidence="1">
    <location>
        <begin position="70"/>
        <end position="89"/>
    </location>
</feature>
<dbReference type="AlphaFoldDB" id="A0A074RYS5"/>
<feature type="region of interest" description="Disordered" evidence="1">
    <location>
        <begin position="67"/>
        <end position="91"/>
    </location>
</feature>
<evidence type="ECO:0000256" key="1">
    <source>
        <dbReference type="SAM" id="MobiDB-lite"/>
    </source>
</evidence>
<evidence type="ECO:0000256" key="2">
    <source>
        <dbReference type="SAM" id="Phobius"/>
    </source>
</evidence>
<keyword evidence="2" id="KW-0472">Membrane</keyword>
<evidence type="ECO:0000313" key="3">
    <source>
        <dbReference type="EMBL" id="KEP49753.1"/>
    </source>
</evidence>
<gene>
    <name evidence="3" type="ORF">V565_093850</name>
</gene>
<keyword evidence="2 3" id="KW-0812">Transmembrane</keyword>
<dbReference type="EMBL" id="AZST01000326">
    <property type="protein sequence ID" value="KEP49753.1"/>
    <property type="molecule type" value="Genomic_DNA"/>
</dbReference>
<evidence type="ECO:0000313" key="4">
    <source>
        <dbReference type="Proteomes" id="UP000027456"/>
    </source>
</evidence>
<keyword evidence="4" id="KW-1185">Reference proteome</keyword>
<accession>A0A074RYS5</accession>
<dbReference type="OrthoDB" id="3242486at2759"/>
<sequence length="258" mass="27233">MTTLIVTPTFVVPTVTGTVSYSLSNGVNTATEIASTALPTRLVFDTQAGGGPPVVASTDLASAGKSVVASTSTSDSASTPTPTEPTSSPQLSRHNVPILAIILALVAATLISTMFLYLWYRKRARRRGHGRTGSEESGTGPPAGDVLRKLGTAYEKSAADPFSDVHASDMSDPFADPEKPAGSDSFLPVARPYTHAPSASTGSARVGKREAEETRRQDMAALNNLVRALDQKERQAQAEGRDRRSLPPVELFKAALIR</sequence>
<reference evidence="3 4" key="1">
    <citation type="submission" date="2013-12" db="EMBL/GenBank/DDBJ databases">
        <authorList>
            <person name="Cubeta M."/>
            <person name="Pakala S."/>
            <person name="Fedorova N."/>
            <person name="Thomas E."/>
            <person name="Dean R."/>
            <person name="Jabaji S."/>
            <person name="Neate S."/>
            <person name="Toda T."/>
            <person name="Tavantzis S."/>
            <person name="Vilgalys R."/>
            <person name="Bharathan N."/>
            <person name="Pakala S."/>
            <person name="Losada L.S."/>
            <person name="Zafar N."/>
            <person name="Nierman W."/>
        </authorList>
    </citation>
    <scope>NUCLEOTIDE SEQUENCE [LARGE SCALE GENOMIC DNA]</scope>
    <source>
        <strain evidence="3 4">123E</strain>
    </source>
</reference>
<feature type="transmembrane region" description="Helical" evidence="2">
    <location>
        <begin position="98"/>
        <end position="120"/>
    </location>
</feature>
<keyword evidence="2" id="KW-1133">Transmembrane helix</keyword>
<feature type="compositionally biased region" description="Basic and acidic residues" evidence="1">
    <location>
        <begin position="229"/>
        <end position="245"/>
    </location>
</feature>
<dbReference type="HOGENOM" id="CLU_073666_0_0_1"/>
<dbReference type="Proteomes" id="UP000027456">
    <property type="component" value="Unassembled WGS sequence"/>
</dbReference>
<name>A0A074RYS5_9AGAM</name>
<feature type="region of interest" description="Disordered" evidence="1">
    <location>
        <begin position="163"/>
        <end position="217"/>
    </location>
</feature>
<comment type="caution">
    <text evidence="3">The sequence shown here is derived from an EMBL/GenBank/DDBJ whole genome shotgun (WGS) entry which is preliminary data.</text>
</comment>
<proteinExistence type="predicted"/>
<feature type="region of interest" description="Disordered" evidence="1">
    <location>
        <begin position="126"/>
        <end position="147"/>
    </location>
</feature>
<feature type="region of interest" description="Disordered" evidence="1">
    <location>
        <begin position="227"/>
        <end position="246"/>
    </location>
</feature>
<protein>
    <submittedName>
        <fullName evidence="3">Putative transmembrane protein</fullName>
    </submittedName>
</protein>
<feature type="compositionally biased region" description="Basic and acidic residues" evidence="1">
    <location>
        <begin position="207"/>
        <end position="217"/>
    </location>
</feature>
<organism evidence="3 4">
    <name type="scientific">Rhizoctonia solani 123E</name>
    <dbReference type="NCBI Taxonomy" id="1423351"/>
    <lineage>
        <taxon>Eukaryota</taxon>
        <taxon>Fungi</taxon>
        <taxon>Dikarya</taxon>
        <taxon>Basidiomycota</taxon>
        <taxon>Agaricomycotina</taxon>
        <taxon>Agaricomycetes</taxon>
        <taxon>Cantharellales</taxon>
        <taxon>Ceratobasidiaceae</taxon>
        <taxon>Rhizoctonia</taxon>
    </lineage>
</organism>